<dbReference type="Proteomes" id="UP000007397">
    <property type="component" value="Chromosome"/>
</dbReference>
<accession>I0JKJ9</accession>
<dbReference type="eggNOG" id="ENOG50341I3">
    <property type="taxonomic scope" value="Bacteria"/>
</dbReference>
<evidence type="ECO:0000313" key="2">
    <source>
        <dbReference type="EMBL" id="CCG44668.1"/>
    </source>
</evidence>
<name>I0JKJ9_HALH3</name>
<feature type="transmembrane region" description="Helical" evidence="1">
    <location>
        <begin position="5"/>
        <end position="24"/>
    </location>
</feature>
<keyword evidence="3" id="KW-1185">Reference proteome</keyword>
<dbReference type="RefSeq" id="WP_014642570.1">
    <property type="nucleotide sequence ID" value="NC_017668.1"/>
</dbReference>
<reference evidence="2 3" key="1">
    <citation type="journal article" date="2013" name="Environ. Microbiol.">
        <title>Chloride and organic osmolytes: a hybrid strategy to cope with elevated salinities by the moderately halophilic, chloride-dependent bacterium Halobacillus halophilus.</title>
        <authorList>
            <person name="Saum S.H."/>
            <person name="Pfeiffer F."/>
            <person name="Palm P."/>
            <person name="Rampp M."/>
            <person name="Schuster S.C."/>
            <person name="Muller V."/>
            <person name="Oesterhelt D."/>
        </authorList>
    </citation>
    <scope>NUCLEOTIDE SEQUENCE [LARGE SCALE GENOMIC DNA]</scope>
    <source>
        <strain evidence="3">ATCC 35676 / DSM 2266 / JCM 20832 / KCTC 3685 / LMG 17431 / NBRC 102448 / NCIMB 2269</strain>
    </source>
</reference>
<dbReference type="AlphaFoldDB" id="I0JKJ9"/>
<keyword evidence="1" id="KW-0472">Membrane</keyword>
<sequence>MSKKFFNSLGWLLIAPYFFVWTVFGYKEWLLIAAPSVYLCFYIAKGGLKKPRRSCPEKRRVLTVAFAYLGAIALTLIFIYTANYVIKESLQLEGWVKTMSSWIAIVIALIPATLLLGYVLEGSQKHGENDEYSSLDEEQVKEKAYEWMQLDSKVECVKRLRQTYNLSLIHAKQIVDDVDDTADK</sequence>
<protein>
    <recommendedName>
        <fullName evidence="4">Ribosomal protein L7/L12 C-terminal domain-containing protein</fullName>
    </recommendedName>
</protein>
<keyword evidence="1" id="KW-1133">Transmembrane helix</keyword>
<gene>
    <name evidence="2" type="ordered locus">HBHAL_2321</name>
</gene>
<organism evidence="2 3">
    <name type="scientific">Halobacillus halophilus (strain ATCC 35676 / DSM 2266 / JCM 20832 / KCTC 3685 / LMG 17431 / NBRC 102448 / NCIMB 2269)</name>
    <name type="common">Sporosarcina halophila</name>
    <dbReference type="NCBI Taxonomy" id="866895"/>
    <lineage>
        <taxon>Bacteria</taxon>
        <taxon>Bacillati</taxon>
        <taxon>Bacillota</taxon>
        <taxon>Bacilli</taxon>
        <taxon>Bacillales</taxon>
        <taxon>Bacillaceae</taxon>
        <taxon>Halobacillus</taxon>
    </lineage>
</organism>
<dbReference type="KEGG" id="hhd:HBHAL_2321"/>
<keyword evidence="1" id="KW-0812">Transmembrane</keyword>
<feature type="transmembrane region" description="Helical" evidence="1">
    <location>
        <begin position="30"/>
        <end position="48"/>
    </location>
</feature>
<feature type="transmembrane region" description="Helical" evidence="1">
    <location>
        <begin position="102"/>
        <end position="120"/>
    </location>
</feature>
<dbReference type="PATRIC" id="fig|866895.3.peg.1329"/>
<evidence type="ECO:0008006" key="4">
    <source>
        <dbReference type="Google" id="ProtNLM"/>
    </source>
</evidence>
<proteinExistence type="predicted"/>
<dbReference type="EMBL" id="HE717023">
    <property type="protein sequence ID" value="CCG44668.1"/>
    <property type="molecule type" value="Genomic_DNA"/>
</dbReference>
<evidence type="ECO:0000256" key="1">
    <source>
        <dbReference type="SAM" id="Phobius"/>
    </source>
</evidence>
<evidence type="ECO:0000313" key="3">
    <source>
        <dbReference type="Proteomes" id="UP000007397"/>
    </source>
</evidence>
<feature type="transmembrane region" description="Helical" evidence="1">
    <location>
        <begin position="60"/>
        <end position="82"/>
    </location>
</feature>
<dbReference type="HOGENOM" id="CLU_1466280_0_0_9"/>
<dbReference type="STRING" id="866895.HBHAL_2321"/>